<dbReference type="InterPro" id="IPR002347">
    <property type="entry name" value="SDR_fam"/>
</dbReference>
<dbReference type="EMBL" id="JAQQCF010000036">
    <property type="protein sequence ID" value="MFM0641112.1"/>
    <property type="molecule type" value="Genomic_DNA"/>
</dbReference>
<dbReference type="CDD" id="cd05233">
    <property type="entry name" value="SDR_c"/>
    <property type="match status" value="1"/>
</dbReference>
<dbReference type="PANTHER" id="PTHR42760">
    <property type="entry name" value="SHORT-CHAIN DEHYDROGENASES/REDUCTASES FAMILY MEMBER"/>
    <property type="match status" value="1"/>
</dbReference>
<dbReference type="Proteomes" id="UP001629432">
    <property type="component" value="Unassembled WGS sequence"/>
</dbReference>
<gene>
    <name evidence="2" type="ORF">PQQ63_30890</name>
</gene>
<comment type="similarity">
    <text evidence="1">Belongs to the short-chain dehydrogenases/reductases (SDR) family.</text>
</comment>
<evidence type="ECO:0000256" key="1">
    <source>
        <dbReference type="ARBA" id="ARBA00006484"/>
    </source>
</evidence>
<keyword evidence="3" id="KW-1185">Reference proteome</keyword>
<sequence length="241" mass="25301">MSKRNVIVTGAAGGIGLSCAKTLLREGHKLAVMDISADRMDQQFGDEPNAIQIHLDAGSTESCRAAIDEAYDRLGSIDALVHFAAVWSGTAWDRSCADEWHRVLTVNLTGSFLLAQAAAEKMLQDGGSIVLTASDSARVGGVAGGPAYASSKGGVIALTRSLARALGPKGIRVNAINPGVVESPMTENWPRALMEQTVARTPLGRIARPADIADVACFLASDAARFITGEIIEVNGGFYFD</sequence>
<dbReference type="RefSeq" id="WP_408237623.1">
    <property type="nucleotide sequence ID" value="NZ_JAQQCF010000036.1"/>
</dbReference>
<name>A0ABW9E1L2_9BURK</name>
<comment type="caution">
    <text evidence="2">The sequence shown here is derived from an EMBL/GenBank/DDBJ whole genome shotgun (WGS) entry which is preliminary data.</text>
</comment>
<organism evidence="2 3">
    <name type="scientific">Paraburkholderia metrosideri</name>
    <dbReference type="NCBI Taxonomy" id="580937"/>
    <lineage>
        <taxon>Bacteria</taxon>
        <taxon>Pseudomonadati</taxon>
        <taxon>Pseudomonadota</taxon>
        <taxon>Betaproteobacteria</taxon>
        <taxon>Burkholderiales</taxon>
        <taxon>Burkholderiaceae</taxon>
        <taxon>Paraburkholderia</taxon>
    </lineage>
</organism>
<evidence type="ECO:0000313" key="3">
    <source>
        <dbReference type="Proteomes" id="UP001629432"/>
    </source>
</evidence>
<dbReference type="Gene3D" id="3.40.50.720">
    <property type="entry name" value="NAD(P)-binding Rossmann-like Domain"/>
    <property type="match status" value="1"/>
</dbReference>
<dbReference type="SUPFAM" id="SSF51735">
    <property type="entry name" value="NAD(P)-binding Rossmann-fold domains"/>
    <property type="match status" value="1"/>
</dbReference>
<dbReference type="InterPro" id="IPR036291">
    <property type="entry name" value="NAD(P)-bd_dom_sf"/>
</dbReference>
<accession>A0ABW9E1L2</accession>
<reference evidence="2 3" key="1">
    <citation type="journal article" date="2024" name="Chem. Sci.">
        <title>Discovery of megapolipeptins by genome mining of a Burkholderiales bacteria collection.</title>
        <authorList>
            <person name="Paulo B.S."/>
            <person name="Recchia M.J.J."/>
            <person name="Lee S."/>
            <person name="Fergusson C.H."/>
            <person name="Romanowski S.B."/>
            <person name="Hernandez A."/>
            <person name="Krull N."/>
            <person name="Liu D.Y."/>
            <person name="Cavanagh H."/>
            <person name="Bos A."/>
            <person name="Gray C.A."/>
            <person name="Murphy B.T."/>
            <person name="Linington R.G."/>
            <person name="Eustaquio A.S."/>
        </authorList>
    </citation>
    <scope>NUCLEOTIDE SEQUENCE [LARGE SCALE GENOMIC DNA]</scope>
    <source>
        <strain evidence="2 3">RL17-338-BIC-A</strain>
    </source>
</reference>
<dbReference type="PROSITE" id="PS51257">
    <property type="entry name" value="PROKAR_LIPOPROTEIN"/>
    <property type="match status" value="1"/>
</dbReference>
<dbReference type="Pfam" id="PF13561">
    <property type="entry name" value="adh_short_C2"/>
    <property type="match status" value="1"/>
</dbReference>
<proteinExistence type="inferred from homology"/>
<dbReference type="PROSITE" id="PS00061">
    <property type="entry name" value="ADH_SHORT"/>
    <property type="match status" value="1"/>
</dbReference>
<evidence type="ECO:0000313" key="2">
    <source>
        <dbReference type="EMBL" id="MFM0641112.1"/>
    </source>
</evidence>
<dbReference type="PRINTS" id="PR00081">
    <property type="entry name" value="GDHRDH"/>
</dbReference>
<protein>
    <submittedName>
        <fullName evidence="2">SDR family NAD(P)-dependent oxidoreductase</fullName>
    </submittedName>
</protein>
<dbReference type="InterPro" id="IPR020904">
    <property type="entry name" value="Sc_DH/Rdtase_CS"/>
</dbReference>
<dbReference type="PRINTS" id="PR00080">
    <property type="entry name" value="SDRFAMILY"/>
</dbReference>